<evidence type="ECO:0000313" key="5">
    <source>
        <dbReference type="Proteomes" id="UP000597459"/>
    </source>
</evidence>
<dbReference type="PIRSF" id="PIRSF003230">
    <property type="entry name" value="YbgC"/>
    <property type="match status" value="1"/>
</dbReference>
<evidence type="ECO:0000313" key="4">
    <source>
        <dbReference type="EMBL" id="NHO54979.1"/>
    </source>
</evidence>
<dbReference type="InterPro" id="IPR006684">
    <property type="entry name" value="YbgC/YbaW"/>
</dbReference>
<dbReference type="NCBIfam" id="TIGR02799">
    <property type="entry name" value="thio_ybgC"/>
    <property type="match status" value="1"/>
</dbReference>
<dbReference type="EMBL" id="WOTH01000041">
    <property type="protein sequence ID" value="NHO54979.1"/>
    <property type="molecule type" value="Genomic_DNA"/>
</dbReference>
<protein>
    <submittedName>
        <fullName evidence="4">Tol-pal system-associated acyl-CoA thioesterase</fullName>
    </submittedName>
</protein>
<dbReference type="Pfam" id="PF03061">
    <property type="entry name" value="4HBT"/>
    <property type="match status" value="1"/>
</dbReference>
<dbReference type="InterPro" id="IPR008272">
    <property type="entry name" value="HB-CoA_thioesterase_AS"/>
</dbReference>
<dbReference type="InterPro" id="IPR029069">
    <property type="entry name" value="HotDog_dom_sf"/>
</dbReference>
<keyword evidence="5" id="KW-1185">Reference proteome</keyword>
<gene>
    <name evidence="4" type="primary">ybgC</name>
    <name evidence="4" type="ORF">GOB87_13660</name>
</gene>
<dbReference type="PANTHER" id="PTHR31793">
    <property type="entry name" value="4-HYDROXYBENZOYL-COA THIOESTERASE FAMILY MEMBER"/>
    <property type="match status" value="1"/>
</dbReference>
<comment type="similarity">
    <text evidence="1">Belongs to the 4-hydroxybenzoyl-CoA thioesterase family.</text>
</comment>
<keyword evidence="2" id="KW-0378">Hydrolase</keyword>
<dbReference type="Proteomes" id="UP000597459">
    <property type="component" value="Unassembled WGS sequence"/>
</dbReference>
<proteinExistence type="inferred from homology"/>
<dbReference type="InterPro" id="IPR006683">
    <property type="entry name" value="Thioestr_dom"/>
</dbReference>
<name>A0A967B9U2_9PROT</name>
<sequence>MITHSIDFRVYYEDTDAGGVVYHARYLAFAERARTEAIRSQGMAPIELLNDHGLAFVVRQASMDFHVPARLDDILTVRTHLAEQGGASCRLVQDIFRGETLCVHVDVRLACIRVTDGRPARFPPLWRALLDRLAVNRLS</sequence>
<dbReference type="GO" id="GO:0047617">
    <property type="term" value="F:fatty acyl-CoA hydrolase activity"/>
    <property type="evidence" value="ECO:0007669"/>
    <property type="project" value="TreeGrafter"/>
</dbReference>
<evidence type="ECO:0000259" key="3">
    <source>
        <dbReference type="Pfam" id="PF03061"/>
    </source>
</evidence>
<evidence type="ECO:0000256" key="2">
    <source>
        <dbReference type="ARBA" id="ARBA00022801"/>
    </source>
</evidence>
<reference evidence="4" key="1">
    <citation type="submission" date="2019-11" db="EMBL/GenBank/DDBJ databases">
        <title>Description of new Acetobacter species.</title>
        <authorList>
            <person name="Cleenwerck I."/>
            <person name="Sombolestani A.S."/>
        </authorList>
    </citation>
    <scope>NUCLEOTIDE SEQUENCE</scope>
    <source>
        <strain evidence="4">LMG 1626</strain>
    </source>
</reference>
<accession>A0A967B9U2</accession>
<dbReference type="InterPro" id="IPR014166">
    <property type="entry name" value="Tol-Pal_acyl-CoA_thioesterase"/>
</dbReference>
<dbReference type="AlphaFoldDB" id="A0A967B9U2"/>
<dbReference type="PANTHER" id="PTHR31793:SF37">
    <property type="entry name" value="ACYL-COA THIOESTER HYDROLASE YBGC"/>
    <property type="match status" value="1"/>
</dbReference>
<organism evidence="4 5">
    <name type="scientific">Acetobacter estunensis</name>
    <dbReference type="NCBI Taxonomy" id="104097"/>
    <lineage>
        <taxon>Bacteria</taxon>
        <taxon>Pseudomonadati</taxon>
        <taxon>Pseudomonadota</taxon>
        <taxon>Alphaproteobacteria</taxon>
        <taxon>Acetobacterales</taxon>
        <taxon>Acetobacteraceae</taxon>
        <taxon>Acetobacter</taxon>
    </lineage>
</organism>
<comment type="caution">
    <text evidence="4">The sequence shown here is derived from an EMBL/GenBank/DDBJ whole genome shotgun (WGS) entry which is preliminary data.</text>
</comment>
<dbReference type="FunFam" id="3.10.129.10:FF:000004">
    <property type="entry name" value="Tol-pal system-associated acyl-CoA thioesterase"/>
    <property type="match status" value="1"/>
</dbReference>
<dbReference type="PROSITE" id="PS01328">
    <property type="entry name" value="4HBCOA_THIOESTERASE"/>
    <property type="match status" value="1"/>
</dbReference>
<dbReference type="InterPro" id="IPR050563">
    <property type="entry name" value="4-hydroxybenzoyl-CoA_TE"/>
</dbReference>
<dbReference type="CDD" id="cd00586">
    <property type="entry name" value="4HBT"/>
    <property type="match status" value="1"/>
</dbReference>
<feature type="domain" description="Thioesterase" evidence="3">
    <location>
        <begin position="18"/>
        <end position="100"/>
    </location>
</feature>
<dbReference type="RefSeq" id="WP_166318003.1">
    <property type="nucleotide sequence ID" value="NZ_JAHRDV010000001.1"/>
</dbReference>
<dbReference type="NCBIfam" id="TIGR00051">
    <property type="entry name" value="YbgC/FadM family acyl-CoA thioesterase"/>
    <property type="match status" value="1"/>
</dbReference>
<evidence type="ECO:0000256" key="1">
    <source>
        <dbReference type="ARBA" id="ARBA00005953"/>
    </source>
</evidence>
<dbReference type="Gene3D" id="3.10.129.10">
    <property type="entry name" value="Hotdog Thioesterase"/>
    <property type="match status" value="1"/>
</dbReference>
<dbReference type="SUPFAM" id="SSF54637">
    <property type="entry name" value="Thioesterase/thiol ester dehydrase-isomerase"/>
    <property type="match status" value="1"/>
</dbReference>